<feature type="transmembrane region" description="Helical" evidence="1">
    <location>
        <begin position="12"/>
        <end position="37"/>
    </location>
</feature>
<organism evidence="2 3">
    <name type="scientific">Amycolatopsis umgeniensis</name>
    <dbReference type="NCBI Taxonomy" id="336628"/>
    <lineage>
        <taxon>Bacteria</taxon>
        <taxon>Bacillati</taxon>
        <taxon>Actinomycetota</taxon>
        <taxon>Actinomycetes</taxon>
        <taxon>Pseudonocardiales</taxon>
        <taxon>Pseudonocardiaceae</taxon>
        <taxon>Amycolatopsis</taxon>
    </lineage>
</organism>
<dbReference type="Proteomes" id="UP000580861">
    <property type="component" value="Unassembled WGS sequence"/>
</dbReference>
<keyword evidence="1" id="KW-0472">Membrane</keyword>
<evidence type="ECO:0008006" key="4">
    <source>
        <dbReference type="Google" id="ProtNLM"/>
    </source>
</evidence>
<dbReference type="EMBL" id="JACHMX010000001">
    <property type="protein sequence ID" value="MBB5854162.1"/>
    <property type="molecule type" value="Genomic_DNA"/>
</dbReference>
<keyword evidence="1" id="KW-1133">Transmembrane helix</keyword>
<feature type="transmembrane region" description="Helical" evidence="1">
    <location>
        <begin position="90"/>
        <end position="109"/>
    </location>
</feature>
<protein>
    <recommendedName>
        <fullName evidence="4">Transmembrane protein</fullName>
    </recommendedName>
</protein>
<evidence type="ECO:0000313" key="3">
    <source>
        <dbReference type="Proteomes" id="UP000580861"/>
    </source>
</evidence>
<reference evidence="2 3" key="1">
    <citation type="submission" date="2020-08" db="EMBL/GenBank/DDBJ databases">
        <title>Sequencing the genomes of 1000 actinobacteria strains.</title>
        <authorList>
            <person name="Klenk H.-P."/>
        </authorList>
    </citation>
    <scope>NUCLEOTIDE SEQUENCE [LARGE SCALE GENOMIC DNA]</scope>
    <source>
        <strain evidence="2 3">DSM 45272</strain>
    </source>
</reference>
<dbReference type="RefSeq" id="WP_184897953.1">
    <property type="nucleotide sequence ID" value="NZ_JACHMX010000001.1"/>
</dbReference>
<name>A0A841B6H7_9PSEU</name>
<sequence>MEETKQPRRLGQLMWGLFWLLVLGFLAIVAAGVLAALAATPCPSDEIWACDAENRTLATFIPGIGFGVGLLIAVVGGGRAVRKRASPKPWLLGAGFLGALSLAVALFLVF</sequence>
<dbReference type="AlphaFoldDB" id="A0A841B6H7"/>
<feature type="transmembrane region" description="Helical" evidence="1">
    <location>
        <begin position="57"/>
        <end position="78"/>
    </location>
</feature>
<proteinExistence type="predicted"/>
<evidence type="ECO:0000256" key="1">
    <source>
        <dbReference type="SAM" id="Phobius"/>
    </source>
</evidence>
<evidence type="ECO:0000313" key="2">
    <source>
        <dbReference type="EMBL" id="MBB5854162.1"/>
    </source>
</evidence>
<keyword evidence="3" id="KW-1185">Reference proteome</keyword>
<comment type="caution">
    <text evidence="2">The sequence shown here is derived from an EMBL/GenBank/DDBJ whole genome shotgun (WGS) entry which is preliminary data.</text>
</comment>
<accession>A0A841B6H7</accession>
<gene>
    <name evidence="2" type="ORF">HDA45_004249</name>
</gene>
<keyword evidence="1" id="KW-0812">Transmembrane</keyword>